<dbReference type="PANTHER" id="PTHR33408">
    <property type="entry name" value="TRANSPOSASE"/>
    <property type="match status" value="1"/>
</dbReference>
<proteinExistence type="predicted"/>
<gene>
    <name evidence="2" type="ORF">LCGC14_1772230</name>
</gene>
<feature type="non-terminal residue" evidence="2">
    <location>
        <position position="143"/>
    </location>
</feature>
<feature type="domain" description="Transposase InsH N-terminal" evidence="1">
    <location>
        <begin position="17"/>
        <end position="109"/>
    </location>
</feature>
<sequence length="143" mass="16435">MAYRNGNREQMMLLPPSIEKYVGQGDPVRVYDAFVEALDYNKLGIVIDPRRVGNPEYNPKAMLKLLLYGYSYGFRSSRKLERATYHNLSFIWLMGDLKPDHKTIAEFRRKNKKAIAKVLKQCASLCIDLDLIEGNTLFVDGSK</sequence>
<evidence type="ECO:0000313" key="2">
    <source>
        <dbReference type="EMBL" id="KKM03655.1"/>
    </source>
</evidence>
<comment type="caution">
    <text evidence="2">The sequence shown here is derived from an EMBL/GenBank/DDBJ whole genome shotgun (WGS) entry which is preliminary data.</text>
</comment>
<evidence type="ECO:0000259" key="1">
    <source>
        <dbReference type="Pfam" id="PF05598"/>
    </source>
</evidence>
<name>A0A0F9GXX0_9ZZZZ</name>
<dbReference type="Pfam" id="PF05598">
    <property type="entry name" value="DUF772"/>
    <property type="match status" value="1"/>
</dbReference>
<protein>
    <recommendedName>
        <fullName evidence="1">Transposase InsH N-terminal domain-containing protein</fullName>
    </recommendedName>
</protein>
<dbReference type="PANTHER" id="PTHR33408:SF2">
    <property type="entry name" value="TRANSPOSASE DDE DOMAIN-CONTAINING PROTEIN"/>
    <property type="match status" value="1"/>
</dbReference>
<accession>A0A0F9GXX0</accession>
<dbReference type="InterPro" id="IPR008490">
    <property type="entry name" value="Transposase_InsH_N"/>
</dbReference>
<dbReference type="AlphaFoldDB" id="A0A0F9GXX0"/>
<organism evidence="2">
    <name type="scientific">marine sediment metagenome</name>
    <dbReference type="NCBI Taxonomy" id="412755"/>
    <lineage>
        <taxon>unclassified sequences</taxon>
        <taxon>metagenomes</taxon>
        <taxon>ecological metagenomes</taxon>
    </lineage>
</organism>
<reference evidence="2" key="1">
    <citation type="journal article" date="2015" name="Nature">
        <title>Complex archaea that bridge the gap between prokaryotes and eukaryotes.</title>
        <authorList>
            <person name="Spang A."/>
            <person name="Saw J.H."/>
            <person name="Jorgensen S.L."/>
            <person name="Zaremba-Niedzwiedzka K."/>
            <person name="Martijn J."/>
            <person name="Lind A.E."/>
            <person name="van Eijk R."/>
            <person name="Schleper C."/>
            <person name="Guy L."/>
            <person name="Ettema T.J."/>
        </authorList>
    </citation>
    <scope>NUCLEOTIDE SEQUENCE</scope>
</reference>
<dbReference type="EMBL" id="LAZR01016635">
    <property type="protein sequence ID" value="KKM03655.1"/>
    <property type="molecule type" value="Genomic_DNA"/>
</dbReference>